<dbReference type="Proteomes" id="UP000799539">
    <property type="component" value="Unassembled WGS sequence"/>
</dbReference>
<accession>A0A6A6F824</accession>
<gene>
    <name evidence="2" type="ORF">CERZMDRAFT_100113</name>
</gene>
<keyword evidence="3" id="KW-1185">Reference proteome</keyword>
<name>A0A6A6F824_9PEZI</name>
<dbReference type="EMBL" id="ML992685">
    <property type="protein sequence ID" value="KAF2209704.1"/>
    <property type="molecule type" value="Genomic_DNA"/>
</dbReference>
<reference evidence="2" key="1">
    <citation type="journal article" date="2020" name="Stud. Mycol.">
        <title>101 Dothideomycetes genomes: a test case for predicting lifestyles and emergence of pathogens.</title>
        <authorList>
            <person name="Haridas S."/>
            <person name="Albert R."/>
            <person name="Binder M."/>
            <person name="Bloem J."/>
            <person name="Labutti K."/>
            <person name="Salamov A."/>
            <person name="Andreopoulos B."/>
            <person name="Baker S."/>
            <person name="Barry K."/>
            <person name="Bills G."/>
            <person name="Bluhm B."/>
            <person name="Cannon C."/>
            <person name="Castanera R."/>
            <person name="Culley D."/>
            <person name="Daum C."/>
            <person name="Ezra D."/>
            <person name="Gonzalez J."/>
            <person name="Henrissat B."/>
            <person name="Kuo A."/>
            <person name="Liang C."/>
            <person name="Lipzen A."/>
            <person name="Lutzoni F."/>
            <person name="Magnuson J."/>
            <person name="Mondo S."/>
            <person name="Nolan M."/>
            <person name="Ohm R."/>
            <person name="Pangilinan J."/>
            <person name="Park H.-J."/>
            <person name="Ramirez L."/>
            <person name="Alfaro M."/>
            <person name="Sun H."/>
            <person name="Tritt A."/>
            <person name="Yoshinaga Y."/>
            <person name="Zwiers L.-H."/>
            <person name="Turgeon B."/>
            <person name="Goodwin S."/>
            <person name="Spatafora J."/>
            <person name="Crous P."/>
            <person name="Grigoriev I."/>
        </authorList>
    </citation>
    <scope>NUCLEOTIDE SEQUENCE</scope>
    <source>
        <strain evidence="2">SCOH1-5</strain>
    </source>
</reference>
<sequence>MGAAIALSATCMDDCVGADVELGQDAPRSRSHAVPTRFSYGSEVVLQMRKESRFENAGDPQQFQEEQMEMASRKGLSNVDLDAPRHHLLSSGAEIRKELNSCG</sequence>
<evidence type="ECO:0000313" key="3">
    <source>
        <dbReference type="Proteomes" id="UP000799539"/>
    </source>
</evidence>
<proteinExistence type="predicted"/>
<evidence type="ECO:0000313" key="2">
    <source>
        <dbReference type="EMBL" id="KAF2209704.1"/>
    </source>
</evidence>
<feature type="region of interest" description="Disordered" evidence="1">
    <location>
        <begin position="55"/>
        <end position="74"/>
    </location>
</feature>
<organism evidence="2 3">
    <name type="scientific">Cercospora zeae-maydis SCOH1-5</name>
    <dbReference type="NCBI Taxonomy" id="717836"/>
    <lineage>
        <taxon>Eukaryota</taxon>
        <taxon>Fungi</taxon>
        <taxon>Dikarya</taxon>
        <taxon>Ascomycota</taxon>
        <taxon>Pezizomycotina</taxon>
        <taxon>Dothideomycetes</taxon>
        <taxon>Dothideomycetidae</taxon>
        <taxon>Mycosphaerellales</taxon>
        <taxon>Mycosphaerellaceae</taxon>
        <taxon>Cercospora</taxon>
    </lineage>
</organism>
<evidence type="ECO:0000256" key="1">
    <source>
        <dbReference type="SAM" id="MobiDB-lite"/>
    </source>
</evidence>
<protein>
    <submittedName>
        <fullName evidence="2">Uncharacterized protein</fullName>
    </submittedName>
</protein>
<dbReference type="AlphaFoldDB" id="A0A6A6F824"/>